<organism evidence="2">
    <name type="scientific">Escherichia coli</name>
    <dbReference type="NCBI Taxonomy" id="562"/>
    <lineage>
        <taxon>Bacteria</taxon>
        <taxon>Pseudomonadati</taxon>
        <taxon>Pseudomonadota</taxon>
        <taxon>Gammaproteobacteria</taxon>
        <taxon>Enterobacterales</taxon>
        <taxon>Enterobacteriaceae</taxon>
        <taxon>Escherichia</taxon>
    </lineage>
</organism>
<proteinExistence type="predicted"/>
<evidence type="ECO:0000256" key="1">
    <source>
        <dbReference type="SAM" id="Phobius"/>
    </source>
</evidence>
<evidence type="ECO:0000313" key="2">
    <source>
        <dbReference type="EMBL" id="AQZ20329.1"/>
    </source>
</evidence>
<dbReference type="Pfam" id="PF02534">
    <property type="entry name" value="T4SS-DNA_transf"/>
    <property type="match status" value="1"/>
</dbReference>
<dbReference type="GO" id="GO:0016020">
    <property type="term" value="C:membrane"/>
    <property type="evidence" value="ECO:0007669"/>
    <property type="project" value="InterPro"/>
</dbReference>
<dbReference type="InterPro" id="IPR003688">
    <property type="entry name" value="TraG/VirD4"/>
</dbReference>
<keyword evidence="1" id="KW-0812">Transmembrane</keyword>
<name>A0A1U9XFS2_ECOLX</name>
<dbReference type="EMBL" id="KY075654">
    <property type="protein sequence ID" value="AQZ20329.1"/>
    <property type="molecule type" value="Genomic_DNA"/>
</dbReference>
<gene>
    <name evidence="2" type="primary">traG_2</name>
    <name evidence="2" type="ORF">pLishui142-1_00060</name>
</gene>
<keyword evidence="1" id="KW-1133">Transmembrane helix</keyword>
<sequence>MDAKKTGGLILFLLLLLVGVLIASNYLGGYTALRYSSVDMSLLKWDTFHSVISTFSGNPQYKKLVFMAWFGFSVPLIFFAIFMLIVVIGIMPKKVIYGDARLATDMDLSKSGFFPDKKSPYKHPPILIGKMFKGRYKKQFIYFAGQQFLILYAPTRSGKGWGLLSPTA</sequence>
<accession>A0A1U9XFS2</accession>
<dbReference type="AlphaFoldDB" id="A0A1U9XFS2"/>
<protein>
    <submittedName>
        <fullName evidence="2">Conjugal transfer protein TraG</fullName>
    </submittedName>
</protein>
<keyword evidence="1" id="KW-0472">Membrane</keyword>
<keyword evidence="2" id="KW-0614">Plasmid</keyword>
<reference evidence="2" key="1">
    <citation type="submission" date="2016-10" db="EMBL/GenBank/DDBJ databases">
        <authorList>
            <person name="Sun J."/>
        </authorList>
    </citation>
    <scope>NUCLEOTIDE SEQUENCE</scope>
    <source>
        <strain evidence="2">Lishui142</strain>
        <plasmid evidence="2">pLishui142-1</plasmid>
    </source>
</reference>
<geneLocation type="plasmid" evidence="2">
    <name>pLishui142-1</name>
</geneLocation>
<feature type="transmembrane region" description="Helical" evidence="1">
    <location>
        <begin position="66"/>
        <end position="91"/>
    </location>
</feature>